<keyword evidence="2" id="KW-1185">Reference proteome</keyword>
<dbReference type="EMBL" id="SNWD01000007">
    <property type="protein sequence ID" value="TDN81780.1"/>
    <property type="molecule type" value="Genomic_DNA"/>
</dbReference>
<evidence type="ECO:0000313" key="2">
    <source>
        <dbReference type="Proteomes" id="UP000295493"/>
    </source>
</evidence>
<dbReference type="AlphaFoldDB" id="A0A4R6FLH2"/>
<proteinExistence type="predicted"/>
<name>A0A4R6FLH2_9SPHN</name>
<comment type="caution">
    <text evidence="1">The sequence shown here is derived from an EMBL/GenBank/DDBJ whole genome shotgun (WGS) entry which is preliminary data.</text>
</comment>
<evidence type="ECO:0000313" key="1">
    <source>
        <dbReference type="EMBL" id="TDN81780.1"/>
    </source>
</evidence>
<dbReference type="Proteomes" id="UP000295493">
    <property type="component" value="Unassembled WGS sequence"/>
</dbReference>
<accession>A0A4R6FLH2</accession>
<sequence length="39" mass="4096">MVDQLPDLEGGAGRRVETTPVLIVNPDGSRANAITVFGE</sequence>
<organism evidence="1 2">
    <name type="scientific">Stakelama pacifica</name>
    <dbReference type="NCBI Taxonomy" id="517720"/>
    <lineage>
        <taxon>Bacteria</taxon>
        <taxon>Pseudomonadati</taxon>
        <taxon>Pseudomonadota</taxon>
        <taxon>Alphaproteobacteria</taxon>
        <taxon>Sphingomonadales</taxon>
        <taxon>Sphingomonadaceae</taxon>
        <taxon>Stakelama</taxon>
    </lineage>
</organism>
<protein>
    <submittedName>
        <fullName evidence="1">Uncharacterized protein</fullName>
    </submittedName>
</protein>
<reference evidence="1 2" key="1">
    <citation type="submission" date="2019-03" db="EMBL/GenBank/DDBJ databases">
        <title>Genomic Encyclopedia of Type Strains, Phase IV (KMG-IV): sequencing the most valuable type-strain genomes for metagenomic binning, comparative biology and taxonomic classification.</title>
        <authorList>
            <person name="Goeker M."/>
        </authorList>
    </citation>
    <scope>NUCLEOTIDE SEQUENCE [LARGE SCALE GENOMIC DNA]</scope>
    <source>
        <strain evidence="1 2">DSM 25059</strain>
    </source>
</reference>
<gene>
    <name evidence="1" type="ORF">EV664_107182</name>
</gene>